<organism evidence="1 2">
    <name type="scientific">Globodera rostochiensis</name>
    <name type="common">Golden nematode worm</name>
    <name type="synonym">Heterodera rostochiensis</name>
    <dbReference type="NCBI Taxonomy" id="31243"/>
    <lineage>
        <taxon>Eukaryota</taxon>
        <taxon>Metazoa</taxon>
        <taxon>Ecdysozoa</taxon>
        <taxon>Nematoda</taxon>
        <taxon>Chromadorea</taxon>
        <taxon>Rhabditida</taxon>
        <taxon>Tylenchina</taxon>
        <taxon>Tylenchomorpha</taxon>
        <taxon>Tylenchoidea</taxon>
        <taxon>Heteroderidae</taxon>
        <taxon>Heteroderinae</taxon>
        <taxon>Globodera</taxon>
    </lineage>
</organism>
<protein>
    <submittedName>
        <fullName evidence="2">Uncharacterized protein</fullName>
    </submittedName>
</protein>
<dbReference type="WBParaSite" id="Gr19_v10_g2519.t1">
    <property type="protein sequence ID" value="Gr19_v10_g2519.t1"/>
    <property type="gene ID" value="Gr19_v10_g2519"/>
</dbReference>
<accession>A0A914HNU2</accession>
<name>A0A914HNU2_GLORO</name>
<reference evidence="2" key="1">
    <citation type="submission" date="2022-11" db="UniProtKB">
        <authorList>
            <consortium name="WormBaseParasite"/>
        </authorList>
    </citation>
    <scope>IDENTIFICATION</scope>
</reference>
<dbReference type="AlphaFoldDB" id="A0A914HNU2"/>
<evidence type="ECO:0000313" key="1">
    <source>
        <dbReference type="Proteomes" id="UP000887572"/>
    </source>
</evidence>
<evidence type="ECO:0000313" key="2">
    <source>
        <dbReference type="WBParaSite" id="Gr19_v10_g2519.t1"/>
    </source>
</evidence>
<proteinExistence type="predicted"/>
<sequence length="138" mass="15842">MIRPKLKRSVGPSSFANQQKDFSARFSSENFIARIGRGLNGIVKINRDHRHQRQTFPSLSLVLWAGGRAQIVTAKAGRLILYAWGGITHDQNCLARSCPEGTLIKADQQQQQCVEHPKKLVRVWLMRFYTDYLWMDQS</sequence>
<keyword evidence="1" id="KW-1185">Reference proteome</keyword>
<dbReference type="Proteomes" id="UP000887572">
    <property type="component" value="Unplaced"/>
</dbReference>